<gene>
    <name evidence="2" type="ORF">L0C25_14800</name>
</gene>
<dbReference type="RefSeq" id="WP_271632450.1">
    <property type="nucleotide sequence ID" value="NZ_CP094970.1"/>
</dbReference>
<dbReference type="AlphaFoldDB" id="A0AA46YKB5"/>
<dbReference type="InterPro" id="IPR000182">
    <property type="entry name" value="GNAT_dom"/>
</dbReference>
<dbReference type="Gene3D" id="3.40.630.30">
    <property type="match status" value="1"/>
</dbReference>
<sequence>MTYELVPASSLDGDQTRVLRAIYEAGCPADQRTAWSRLLADGENADDALALLHDDVPVGLALIRAVADTSTVVVRQLLIDGSQRGHELGEVLWRYVTGYATDRGFCRLVWDVAQPDEPPTEPGDREVQLRRIGIYERVGGSLQPIGEYVGSDDGGTWRIPMRLVATSLDGSALAADTRELRRLALDAYAYRHEPAAEAGVRTSSSVDDD</sequence>
<keyword evidence="2" id="KW-0012">Acyltransferase</keyword>
<dbReference type="PROSITE" id="PS51186">
    <property type="entry name" value="GNAT"/>
    <property type="match status" value="1"/>
</dbReference>
<accession>A0AA46YKB5</accession>
<keyword evidence="3" id="KW-1185">Reference proteome</keyword>
<organism evidence="2 3">
    <name type="scientific">Solicola gregarius</name>
    <dbReference type="NCBI Taxonomy" id="2908642"/>
    <lineage>
        <taxon>Bacteria</taxon>
        <taxon>Bacillati</taxon>
        <taxon>Actinomycetota</taxon>
        <taxon>Actinomycetes</taxon>
        <taxon>Propionibacteriales</taxon>
        <taxon>Nocardioidaceae</taxon>
        <taxon>Solicola</taxon>
    </lineage>
</organism>
<dbReference type="EMBL" id="CP094970">
    <property type="protein sequence ID" value="UYM03808.1"/>
    <property type="molecule type" value="Genomic_DNA"/>
</dbReference>
<reference evidence="2" key="1">
    <citation type="submission" date="2022-01" db="EMBL/GenBank/DDBJ databases">
        <title>Nocardioidaceae gen. sp. A5X3R13.</title>
        <authorList>
            <person name="Lopez Marin M.A."/>
            <person name="Uhlik O."/>
        </authorList>
    </citation>
    <scope>NUCLEOTIDE SEQUENCE</scope>
    <source>
        <strain evidence="2">A5X3R13</strain>
    </source>
</reference>
<name>A0AA46YKB5_9ACTN</name>
<dbReference type="SUPFAM" id="SSF55729">
    <property type="entry name" value="Acyl-CoA N-acyltransferases (Nat)"/>
    <property type="match status" value="1"/>
</dbReference>
<evidence type="ECO:0000313" key="3">
    <source>
        <dbReference type="Proteomes" id="UP001164390"/>
    </source>
</evidence>
<feature type="domain" description="N-acetyltransferase" evidence="1">
    <location>
        <begin position="3"/>
        <end position="166"/>
    </location>
</feature>
<dbReference type="EC" id="2.3.1.-" evidence="2"/>
<protein>
    <submittedName>
        <fullName evidence="2">GNAT family N-acetyltransferase</fullName>
        <ecNumber evidence="2">2.3.1.-</ecNumber>
    </submittedName>
</protein>
<keyword evidence="2" id="KW-0808">Transferase</keyword>
<dbReference type="Pfam" id="PF00583">
    <property type="entry name" value="Acetyltransf_1"/>
    <property type="match status" value="1"/>
</dbReference>
<evidence type="ECO:0000313" key="2">
    <source>
        <dbReference type="EMBL" id="UYM03808.1"/>
    </source>
</evidence>
<dbReference type="GO" id="GO:0016747">
    <property type="term" value="F:acyltransferase activity, transferring groups other than amino-acyl groups"/>
    <property type="evidence" value="ECO:0007669"/>
    <property type="project" value="InterPro"/>
</dbReference>
<dbReference type="InterPro" id="IPR016181">
    <property type="entry name" value="Acyl_CoA_acyltransferase"/>
</dbReference>
<evidence type="ECO:0000259" key="1">
    <source>
        <dbReference type="PROSITE" id="PS51186"/>
    </source>
</evidence>
<proteinExistence type="predicted"/>
<dbReference type="Proteomes" id="UP001164390">
    <property type="component" value="Chromosome"/>
</dbReference>
<dbReference type="KEGG" id="sgrg:L0C25_14800"/>